<protein>
    <submittedName>
        <fullName evidence="4">Uncharacterized protein</fullName>
    </submittedName>
</protein>
<feature type="region of interest" description="Disordered" evidence="3">
    <location>
        <begin position="164"/>
        <end position="215"/>
    </location>
</feature>
<evidence type="ECO:0000313" key="4">
    <source>
        <dbReference type="EMBL" id="OJI89570.1"/>
    </source>
</evidence>
<gene>
    <name evidence="4" type="ORF">ASPTUDRAFT_60285</name>
</gene>
<evidence type="ECO:0000313" key="5">
    <source>
        <dbReference type="Proteomes" id="UP000184304"/>
    </source>
</evidence>
<name>A0A1L9NJU0_ASPTC</name>
<feature type="compositionally biased region" description="Basic and acidic residues" evidence="3">
    <location>
        <begin position="179"/>
        <end position="192"/>
    </location>
</feature>
<evidence type="ECO:0000256" key="2">
    <source>
        <dbReference type="ARBA" id="ARBA00023242"/>
    </source>
</evidence>
<dbReference type="EMBL" id="KV878177">
    <property type="protein sequence ID" value="OJI89570.1"/>
    <property type="molecule type" value="Genomic_DNA"/>
</dbReference>
<dbReference type="GO" id="GO:0045944">
    <property type="term" value="P:positive regulation of transcription by RNA polymerase II"/>
    <property type="evidence" value="ECO:0007669"/>
    <property type="project" value="TreeGrafter"/>
</dbReference>
<dbReference type="GO" id="GO:0005634">
    <property type="term" value="C:nucleus"/>
    <property type="evidence" value="ECO:0007669"/>
    <property type="project" value="UniProtKB-SubCell"/>
</dbReference>
<accession>A0A1L9NJU0</accession>
<comment type="subcellular location">
    <subcellularLocation>
        <location evidence="1">Nucleus</location>
    </subcellularLocation>
</comment>
<dbReference type="STRING" id="767770.A0A1L9NJU0"/>
<reference evidence="5" key="1">
    <citation type="journal article" date="2017" name="Genome Biol.">
        <title>Comparative genomics reveals high biological diversity and specific adaptations in the industrially and medically important fungal genus Aspergillus.</title>
        <authorList>
            <person name="de Vries R.P."/>
            <person name="Riley R."/>
            <person name="Wiebenga A."/>
            <person name="Aguilar-Osorio G."/>
            <person name="Amillis S."/>
            <person name="Uchima C.A."/>
            <person name="Anderluh G."/>
            <person name="Asadollahi M."/>
            <person name="Askin M."/>
            <person name="Barry K."/>
            <person name="Battaglia E."/>
            <person name="Bayram O."/>
            <person name="Benocci T."/>
            <person name="Braus-Stromeyer S.A."/>
            <person name="Caldana C."/>
            <person name="Canovas D."/>
            <person name="Cerqueira G.C."/>
            <person name="Chen F."/>
            <person name="Chen W."/>
            <person name="Choi C."/>
            <person name="Clum A."/>
            <person name="Dos Santos R.A."/>
            <person name="Damasio A.R."/>
            <person name="Diallinas G."/>
            <person name="Emri T."/>
            <person name="Fekete E."/>
            <person name="Flipphi M."/>
            <person name="Freyberg S."/>
            <person name="Gallo A."/>
            <person name="Gournas C."/>
            <person name="Habgood R."/>
            <person name="Hainaut M."/>
            <person name="Harispe M.L."/>
            <person name="Henrissat B."/>
            <person name="Hilden K.S."/>
            <person name="Hope R."/>
            <person name="Hossain A."/>
            <person name="Karabika E."/>
            <person name="Karaffa L."/>
            <person name="Karanyi Z."/>
            <person name="Krasevec N."/>
            <person name="Kuo A."/>
            <person name="Kusch H."/>
            <person name="LaButti K."/>
            <person name="Lagendijk E.L."/>
            <person name="Lapidus A."/>
            <person name="Levasseur A."/>
            <person name="Lindquist E."/>
            <person name="Lipzen A."/>
            <person name="Logrieco A.F."/>
            <person name="MacCabe A."/>
            <person name="Maekelae M.R."/>
            <person name="Malavazi I."/>
            <person name="Melin P."/>
            <person name="Meyer V."/>
            <person name="Mielnichuk N."/>
            <person name="Miskei M."/>
            <person name="Molnar A.P."/>
            <person name="Mule G."/>
            <person name="Ngan C.Y."/>
            <person name="Orejas M."/>
            <person name="Orosz E."/>
            <person name="Ouedraogo J.P."/>
            <person name="Overkamp K.M."/>
            <person name="Park H.-S."/>
            <person name="Perrone G."/>
            <person name="Piumi F."/>
            <person name="Punt P.J."/>
            <person name="Ram A.F."/>
            <person name="Ramon A."/>
            <person name="Rauscher S."/>
            <person name="Record E."/>
            <person name="Riano-Pachon D.M."/>
            <person name="Robert V."/>
            <person name="Roehrig J."/>
            <person name="Ruller R."/>
            <person name="Salamov A."/>
            <person name="Salih N.S."/>
            <person name="Samson R.A."/>
            <person name="Sandor E."/>
            <person name="Sanguinetti M."/>
            <person name="Schuetze T."/>
            <person name="Sepcic K."/>
            <person name="Shelest E."/>
            <person name="Sherlock G."/>
            <person name="Sophianopoulou V."/>
            <person name="Squina F.M."/>
            <person name="Sun H."/>
            <person name="Susca A."/>
            <person name="Todd R.B."/>
            <person name="Tsang A."/>
            <person name="Unkles S.E."/>
            <person name="van de Wiele N."/>
            <person name="van Rossen-Uffink D."/>
            <person name="Oliveira J.V."/>
            <person name="Vesth T.C."/>
            <person name="Visser J."/>
            <person name="Yu J.-H."/>
            <person name="Zhou M."/>
            <person name="Andersen M.R."/>
            <person name="Archer D.B."/>
            <person name="Baker S.E."/>
            <person name="Benoit I."/>
            <person name="Brakhage A.A."/>
            <person name="Braus G.H."/>
            <person name="Fischer R."/>
            <person name="Frisvad J.C."/>
            <person name="Goldman G.H."/>
            <person name="Houbraken J."/>
            <person name="Oakley B."/>
            <person name="Pocsi I."/>
            <person name="Scazzocchio C."/>
            <person name="Seiboth B."/>
            <person name="vanKuyk P.A."/>
            <person name="Wortman J."/>
            <person name="Dyer P.S."/>
            <person name="Grigoriev I.V."/>
        </authorList>
    </citation>
    <scope>NUCLEOTIDE SEQUENCE [LARGE SCALE GENOMIC DNA]</scope>
    <source>
        <strain evidence="5">CBS 134.48</strain>
    </source>
</reference>
<dbReference type="OrthoDB" id="5333823at2759"/>
<evidence type="ECO:0000256" key="1">
    <source>
        <dbReference type="ARBA" id="ARBA00004123"/>
    </source>
</evidence>
<organism evidence="4 5">
    <name type="scientific">Aspergillus tubingensis (strain CBS 134.48)</name>
    <dbReference type="NCBI Taxonomy" id="767770"/>
    <lineage>
        <taxon>Eukaryota</taxon>
        <taxon>Fungi</taxon>
        <taxon>Dikarya</taxon>
        <taxon>Ascomycota</taxon>
        <taxon>Pezizomycotina</taxon>
        <taxon>Eurotiomycetes</taxon>
        <taxon>Eurotiomycetidae</taxon>
        <taxon>Eurotiales</taxon>
        <taxon>Aspergillaceae</taxon>
        <taxon>Aspergillus</taxon>
        <taxon>Aspergillus subgen. Circumdati</taxon>
    </lineage>
</organism>
<dbReference type="InterPro" id="IPR021858">
    <property type="entry name" value="Fun_TF"/>
</dbReference>
<dbReference type="PANTHER" id="PTHR37534:SF49">
    <property type="entry name" value="LYSINE BIOSYNTHESIS REGULATORY PROTEIN LYS14"/>
    <property type="match status" value="1"/>
</dbReference>
<dbReference type="VEuPathDB" id="FungiDB:ASPTUDRAFT_60285"/>
<dbReference type="PANTHER" id="PTHR37534">
    <property type="entry name" value="TRANSCRIPTIONAL ACTIVATOR PROTEIN UGA3"/>
    <property type="match status" value="1"/>
</dbReference>
<keyword evidence="2" id="KW-0539">Nucleus</keyword>
<proteinExistence type="predicted"/>
<sequence>MELHPLANPIQPSILTALLGFQLVRGRPEPSPSVSLFSPLGVPQRSVPHLVLLTREITRSGAECHNKDMIDCRYVHLVVVEPWPSNFLRLRFFASDDIPAQNPVPQRLSYVSSETAYSPVRLEAHPVCMRCQRSKNRCNYGVRLQWEDDMRAAGKCHGRTGIVTRRGSLPYQESEEDDRLPPSKRIERKDQPDSDGDSALILTPPSSHSPLRAATSKGVSLLTRDTYQSQYHHWKESKVQSSNTNFRTLPWTLGVPDVDDVCLSFYESMMCPAAVTIDNEETNPLRNTVMRMVFRSELAYYSVLMTSAQYLRSIDSRFELFEMQVRQRVLKGLRQALAESCFEIEDVLLPTIFLCSSAVFFSIDSPQISHSCDASWVRHLTCFQMVIKQRVRRHTKTYVPQLFMSYFSAHLVLAKSLFPIDKVLPAVEVRNDPSLPVEEGTCWTSSESLSKAMKPDTLREIDVWNGMSNRMLLLINDILSLKDDVQVMYGEGFEVEERRSAIEAKIITLQRNLQDTTHLLPESLRRCQDSAEVVHRRRLLEYTGESYRLAACLLLSEASTPAFLGYTSEHSLGLDATRKQRHVDYILSLVESIVSSLDHLPISWPLWPLFIASCCSTTESEKARALAQFQAAQAKAPYENTVRAQTVVELLWQRRELYVAGERTRTGRFEWELVMEFLGWQTSFA</sequence>
<dbReference type="OMA" id="WELVMEF"/>
<dbReference type="AlphaFoldDB" id="A0A1L9NJU0"/>
<evidence type="ECO:0000256" key="3">
    <source>
        <dbReference type="SAM" id="MobiDB-lite"/>
    </source>
</evidence>
<dbReference type="Proteomes" id="UP000184304">
    <property type="component" value="Unassembled WGS sequence"/>
</dbReference>
<keyword evidence="5" id="KW-1185">Reference proteome</keyword>
<dbReference type="Pfam" id="PF11951">
    <property type="entry name" value="Fungal_trans_2"/>
    <property type="match status" value="1"/>
</dbReference>
<dbReference type="GO" id="GO:0003700">
    <property type="term" value="F:DNA-binding transcription factor activity"/>
    <property type="evidence" value="ECO:0007669"/>
    <property type="project" value="TreeGrafter"/>
</dbReference>
<dbReference type="GO" id="GO:0000976">
    <property type="term" value="F:transcription cis-regulatory region binding"/>
    <property type="evidence" value="ECO:0007669"/>
    <property type="project" value="TreeGrafter"/>
</dbReference>